<comment type="caution">
    <text evidence="2">The sequence shown here is derived from an EMBL/GenBank/DDBJ whole genome shotgun (WGS) entry which is preliminary data.</text>
</comment>
<name>A0ABN9UGR0_9DINO</name>
<feature type="region of interest" description="Disordered" evidence="1">
    <location>
        <begin position="397"/>
        <end position="431"/>
    </location>
</feature>
<evidence type="ECO:0000313" key="3">
    <source>
        <dbReference type="Proteomes" id="UP001189429"/>
    </source>
</evidence>
<gene>
    <name evidence="2" type="ORF">PCOR1329_LOCUS48396</name>
</gene>
<protein>
    <submittedName>
        <fullName evidence="2">Uncharacterized protein</fullName>
    </submittedName>
</protein>
<reference evidence="2" key="1">
    <citation type="submission" date="2023-10" db="EMBL/GenBank/DDBJ databases">
        <authorList>
            <person name="Chen Y."/>
            <person name="Shah S."/>
            <person name="Dougan E. K."/>
            <person name="Thang M."/>
            <person name="Chan C."/>
        </authorList>
    </citation>
    <scope>NUCLEOTIDE SEQUENCE [LARGE SCALE GENOMIC DNA]</scope>
</reference>
<feature type="compositionally biased region" description="Basic and acidic residues" evidence="1">
    <location>
        <begin position="397"/>
        <end position="429"/>
    </location>
</feature>
<dbReference type="Proteomes" id="UP001189429">
    <property type="component" value="Unassembled WGS sequence"/>
</dbReference>
<proteinExistence type="predicted"/>
<feature type="compositionally biased region" description="Low complexity" evidence="1">
    <location>
        <begin position="446"/>
        <end position="455"/>
    </location>
</feature>
<organism evidence="2 3">
    <name type="scientific">Prorocentrum cordatum</name>
    <dbReference type="NCBI Taxonomy" id="2364126"/>
    <lineage>
        <taxon>Eukaryota</taxon>
        <taxon>Sar</taxon>
        <taxon>Alveolata</taxon>
        <taxon>Dinophyceae</taxon>
        <taxon>Prorocentrales</taxon>
        <taxon>Prorocentraceae</taxon>
        <taxon>Prorocentrum</taxon>
    </lineage>
</organism>
<feature type="non-terminal residue" evidence="2">
    <location>
        <position position="473"/>
    </location>
</feature>
<accession>A0ABN9UGR0</accession>
<feature type="compositionally biased region" description="Basic and acidic residues" evidence="1">
    <location>
        <begin position="304"/>
        <end position="328"/>
    </location>
</feature>
<keyword evidence="3" id="KW-1185">Reference proteome</keyword>
<sequence>MGWHVVRSALTLCTDGGITINMTETCPNAVAVLARRSLERRLLCGDMDRHHYLRDLPNEPCLEPLRALATRSPSADWSRRHCGLVRAIVGNGIVGVARRHAAGLQASACYPCCGGPDGTLQRASWGDCRVTRLWRRDYDTADRMKVLNFQCAGTFGRAEGSWTETTHSGCVAAEFADDDLDTLDDSQVEFQVVGPYVDINGSELTAVIMALRVVPVAIARLDDLCGELLDEDVAGGRADQAAVASAAAAGAGAGVQVATAADLPAHDEGGSSQEMAEAGDPGGVSKVLTSGTEDVDVNVLLETTRGDPPEGGKERSRHEVASAARRDAEAERLQLERAMRASQRESRVAATETKRLGVELEQARKWSDGLAEERDALRLENERLRREQQRLAAECDQQLKDAKSKHSDELNRQRSRMLESEKGAGEAEGRLQALAHENQLLRAALQEAQAHQARAGSSCTSGIQDAMRRRLEK</sequence>
<feature type="region of interest" description="Disordered" evidence="1">
    <location>
        <begin position="264"/>
        <end position="328"/>
    </location>
</feature>
<evidence type="ECO:0000313" key="2">
    <source>
        <dbReference type="EMBL" id="CAK0858815.1"/>
    </source>
</evidence>
<evidence type="ECO:0000256" key="1">
    <source>
        <dbReference type="SAM" id="MobiDB-lite"/>
    </source>
</evidence>
<feature type="region of interest" description="Disordered" evidence="1">
    <location>
        <begin position="446"/>
        <end position="473"/>
    </location>
</feature>
<dbReference type="EMBL" id="CAUYUJ010015841">
    <property type="protein sequence ID" value="CAK0858815.1"/>
    <property type="molecule type" value="Genomic_DNA"/>
</dbReference>